<sequence length="91" mass="10536">MGEVRDRTNEVVAEPVYEFSFSPLQQWEIAFVYAFACTFNPQYKIAQSFYKLPDFTPGDLELEIQKQESDLVRNIICASLGNILNRKNPIE</sequence>
<proteinExistence type="predicted"/>
<accession>A0A8H7V870</accession>
<comment type="caution">
    <text evidence="1">The sequence shown here is derived from an EMBL/GenBank/DDBJ whole genome shotgun (WGS) entry which is preliminary data.</text>
</comment>
<evidence type="ECO:0000313" key="2">
    <source>
        <dbReference type="Proteomes" id="UP000603453"/>
    </source>
</evidence>
<evidence type="ECO:0000313" key="1">
    <source>
        <dbReference type="EMBL" id="KAG2204774.1"/>
    </source>
</evidence>
<gene>
    <name evidence="1" type="ORF">INT47_004049</name>
</gene>
<dbReference type="OrthoDB" id="349045at2759"/>
<dbReference type="AlphaFoldDB" id="A0A8H7V870"/>
<protein>
    <submittedName>
        <fullName evidence="1">Uncharacterized protein</fullName>
    </submittedName>
</protein>
<dbReference type="EMBL" id="JAEPRD010000041">
    <property type="protein sequence ID" value="KAG2204774.1"/>
    <property type="molecule type" value="Genomic_DNA"/>
</dbReference>
<reference evidence="1" key="1">
    <citation type="submission" date="2020-12" db="EMBL/GenBank/DDBJ databases">
        <title>Metabolic potential, ecology and presence of endohyphal bacteria is reflected in genomic diversity of Mucoromycotina.</title>
        <authorList>
            <person name="Muszewska A."/>
            <person name="Okrasinska A."/>
            <person name="Steczkiewicz K."/>
            <person name="Drgas O."/>
            <person name="Orlowska M."/>
            <person name="Perlinska-Lenart U."/>
            <person name="Aleksandrzak-Piekarczyk T."/>
            <person name="Szatraj K."/>
            <person name="Zielenkiewicz U."/>
            <person name="Pilsyk S."/>
            <person name="Malc E."/>
            <person name="Mieczkowski P."/>
            <person name="Kruszewska J.S."/>
            <person name="Biernat P."/>
            <person name="Pawlowska J."/>
        </authorList>
    </citation>
    <scope>NUCLEOTIDE SEQUENCE</scope>
    <source>
        <strain evidence="1">WA0000017839</strain>
    </source>
</reference>
<keyword evidence="2" id="KW-1185">Reference proteome</keyword>
<organism evidence="1 2">
    <name type="scientific">Mucor saturninus</name>
    <dbReference type="NCBI Taxonomy" id="64648"/>
    <lineage>
        <taxon>Eukaryota</taxon>
        <taxon>Fungi</taxon>
        <taxon>Fungi incertae sedis</taxon>
        <taxon>Mucoromycota</taxon>
        <taxon>Mucoromycotina</taxon>
        <taxon>Mucoromycetes</taxon>
        <taxon>Mucorales</taxon>
        <taxon>Mucorineae</taxon>
        <taxon>Mucoraceae</taxon>
        <taxon>Mucor</taxon>
    </lineage>
</organism>
<name>A0A8H7V870_9FUNG</name>
<dbReference type="Proteomes" id="UP000603453">
    <property type="component" value="Unassembled WGS sequence"/>
</dbReference>